<dbReference type="PANTHER" id="PTHR35814">
    <property type="match status" value="1"/>
</dbReference>
<accession>A0A1M6I447</accession>
<keyword evidence="7" id="KW-1185">Reference proteome</keyword>
<name>A0A1M6I447_9PROT</name>
<dbReference type="InterPro" id="IPR023352">
    <property type="entry name" value="MAPEG-like_dom_sf"/>
</dbReference>
<keyword evidence="2 5" id="KW-0812">Transmembrane</keyword>
<dbReference type="Pfam" id="PF01124">
    <property type="entry name" value="MAPEG"/>
    <property type="match status" value="1"/>
</dbReference>
<reference evidence="6 7" key="1">
    <citation type="submission" date="2016-11" db="EMBL/GenBank/DDBJ databases">
        <authorList>
            <person name="Jaros S."/>
            <person name="Januszkiewicz K."/>
            <person name="Wedrychowicz H."/>
        </authorList>
    </citation>
    <scope>NUCLEOTIDE SEQUENCE [LARGE SCALE GENOMIC DNA]</scope>
    <source>
        <strain evidence="6 7">DSM 14916</strain>
    </source>
</reference>
<evidence type="ECO:0000313" key="6">
    <source>
        <dbReference type="EMBL" id="SHJ29227.1"/>
    </source>
</evidence>
<evidence type="ECO:0000256" key="1">
    <source>
        <dbReference type="ARBA" id="ARBA00004370"/>
    </source>
</evidence>
<evidence type="ECO:0000256" key="4">
    <source>
        <dbReference type="ARBA" id="ARBA00023136"/>
    </source>
</evidence>
<feature type="transmembrane region" description="Helical" evidence="5">
    <location>
        <begin position="6"/>
        <end position="26"/>
    </location>
</feature>
<proteinExistence type="predicted"/>
<evidence type="ECO:0000256" key="2">
    <source>
        <dbReference type="ARBA" id="ARBA00022692"/>
    </source>
</evidence>
<sequence length="129" mass="13937">MMHAVTPLYAGLCGLFFLVLSIRAILARGRARVMLGTGEDPALLRAVRVHGNFAEYVPLTLVLMLSVEVMGVTQWPLHLAGISLLLGRLAHAVSIGREAHDHRLRVAGMMLTFLAITVLSLAAIIFAVL</sequence>
<dbReference type="Gene3D" id="1.20.120.550">
    <property type="entry name" value="Membrane associated eicosanoid/glutathione metabolism-like domain"/>
    <property type="match status" value="1"/>
</dbReference>
<comment type="subcellular location">
    <subcellularLocation>
        <location evidence="1">Membrane</location>
    </subcellularLocation>
</comment>
<feature type="transmembrane region" description="Helical" evidence="5">
    <location>
        <begin position="107"/>
        <end position="128"/>
    </location>
</feature>
<dbReference type="STRING" id="198092.SAMN02745194_02209"/>
<gene>
    <name evidence="6" type="ORF">SAMN02745194_02209</name>
</gene>
<evidence type="ECO:0008006" key="8">
    <source>
        <dbReference type="Google" id="ProtNLM"/>
    </source>
</evidence>
<dbReference type="EMBL" id="FQZF01000011">
    <property type="protein sequence ID" value="SHJ29227.1"/>
    <property type="molecule type" value="Genomic_DNA"/>
</dbReference>
<dbReference type="PANTHER" id="PTHR35814:SF1">
    <property type="entry name" value="GLUTATHIONE S-TRANSFERASE-RELATED"/>
    <property type="match status" value="1"/>
</dbReference>
<organism evidence="6 7">
    <name type="scientific">Muricoccus roseus</name>
    <dbReference type="NCBI Taxonomy" id="198092"/>
    <lineage>
        <taxon>Bacteria</taxon>
        <taxon>Pseudomonadati</taxon>
        <taxon>Pseudomonadota</taxon>
        <taxon>Alphaproteobacteria</taxon>
        <taxon>Acetobacterales</taxon>
        <taxon>Roseomonadaceae</taxon>
        <taxon>Muricoccus</taxon>
    </lineage>
</organism>
<dbReference type="RefSeq" id="WP_073134671.1">
    <property type="nucleotide sequence ID" value="NZ_FQZF01000011.1"/>
</dbReference>
<dbReference type="AlphaFoldDB" id="A0A1M6I447"/>
<dbReference type="InterPro" id="IPR001129">
    <property type="entry name" value="Membr-assoc_MAPEG"/>
</dbReference>
<protein>
    <recommendedName>
        <fullName evidence="8">Glutathione metabolism protein</fullName>
    </recommendedName>
</protein>
<keyword evidence="3 5" id="KW-1133">Transmembrane helix</keyword>
<evidence type="ECO:0000256" key="3">
    <source>
        <dbReference type="ARBA" id="ARBA00022989"/>
    </source>
</evidence>
<dbReference type="SUPFAM" id="SSF161084">
    <property type="entry name" value="MAPEG domain-like"/>
    <property type="match status" value="1"/>
</dbReference>
<evidence type="ECO:0000256" key="5">
    <source>
        <dbReference type="SAM" id="Phobius"/>
    </source>
</evidence>
<evidence type="ECO:0000313" key="7">
    <source>
        <dbReference type="Proteomes" id="UP000184387"/>
    </source>
</evidence>
<keyword evidence="4 5" id="KW-0472">Membrane</keyword>
<dbReference type="Proteomes" id="UP000184387">
    <property type="component" value="Unassembled WGS sequence"/>
</dbReference>
<dbReference type="GO" id="GO:0016020">
    <property type="term" value="C:membrane"/>
    <property type="evidence" value="ECO:0007669"/>
    <property type="project" value="UniProtKB-SubCell"/>
</dbReference>